<dbReference type="AlphaFoldDB" id="I7FFD6"/>
<name>I7FFD6_MYCS2</name>
<reference evidence="2 3" key="2">
    <citation type="journal article" date="2009" name="Genome Res.">
        <title>Ortho-proteogenomics: multiple proteomes investigation through orthology and a new MS-based protocol.</title>
        <authorList>
            <person name="Gallien S."/>
            <person name="Perrodou E."/>
            <person name="Carapito C."/>
            <person name="Deshayes C."/>
            <person name="Reyrat J.M."/>
            <person name="Van Dorsselaer A."/>
            <person name="Poch O."/>
            <person name="Schaeffer C."/>
            <person name="Lecompte O."/>
        </authorList>
    </citation>
    <scope>NUCLEOTIDE SEQUENCE [LARGE SCALE GENOMIC DNA]</scope>
    <source>
        <strain evidence="3">ATCC 700084 / mc(2)155</strain>
    </source>
</reference>
<protein>
    <submittedName>
        <fullName evidence="2">Uncharacterized protein</fullName>
    </submittedName>
</protein>
<sequence>MSDPVLTGTRIEGQNLGSVAVGVPDAGPMTDTVLFTVLCIACFGVATALRAAVARRGSDDVPPRDPKDTEASERLVTLAELAAEFDEMLIRKGVMTSTQVSLMRTGIRSRGVVTGMRTTGVVREDFREVELDLMVSRTGGGQFAARQTTLIPLSSLHRVFPGSVVDAYYRPGDERTVAVCVSP</sequence>
<keyword evidence="1" id="KW-0812">Transmembrane</keyword>
<proteinExistence type="predicted"/>
<organism evidence="2 3">
    <name type="scientific">Mycolicibacterium smegmatis (strain ATCC 700084 / mc(2)155)</name>
    <name type="common">Mycobacterium smegmatis</name>
    <dbReference type="NCBI Taxonomy" id="246196"/>
    <lineage>
        <taxon>Bacteria</taxon>
        <taxon>Bacillati</taxon>
        <taxon>Actinomycetota</taxon>
        <taxon>Actinomycetes</taxon>
        <taxon>Mycobacteriales</taxon>
        <taxon>Mycobacteriaceae</taxon>
        <taxon>Mycolicibacterium</taxon>
    </lineage>
</organism>
<feature type="transmembrane region" description="Helical" evidence="1">
    <location>
        <begin position="33"/>
        <end position="53"/>
    </location>
</feature>
<keyword evidence="1" id="KW-0472">Membrane</keyword>
<dbReference type="Proteomes" id="UP000006158">
    <property type="component" value="Chromosome"/>
</dbReference>
<dbReference type="PATRIC" id="fig|246196.56.peg.3801"/>
<reference evidence="2 3" key="1">
    <citation type="journal article" date="2007" name="Genome Biol.">
        <title>Interrupted coding sequences in Mycobacterium smegmatis: authentic mutations or sequencing errors?</title>
        <authorList>
            <person name="Deshayes C."/>
            <person name="Perrodou E."/>
            <person name="Gallien S."/>
            <person name="Euphrasie D."/>
            <person name="Schaeffer C."/>
            <person name="Van-Dorsselaer A."/>
            <person name="Poch O."/>
            <person name="Lecompte O."/>
            <person name="Reyrat J.M."/>
        </authorList>
    </citation>
    <scope>NUCLEOTIDE SEQUENCE [LARGE SCALE GENOMIC DNA]</scope>
    <source>
        <strain evidence="3">ATCC 700084 / mc(2)155</strain>
    </source>
</reference>
<evidence type="ECO:0000256" key="1">
    <source>
        <dbReference type="SAM" id="Phobius"/>
    </source>
</evidence>
<accession>I7FFD6</accession>
<evidence type="ECO:0000313" key="2">
    <source>
        <dbReference type="EMBL" id="AFP40170.1"/>
    </source>
</evidence>
<dbReference type="EMBL" id="CP001663">
    <property type="protein sequence ID" value="AFP40170.1"/>
    <property type="molecule type" value="Genomic_DNA"/>
</dbReference>
<evidence type="ECO:0000313" key="3">
    <source>
        <dbReference type="Proteomes" id="UP000006158"/>
    </source>
</evidence>
<keyword evidence="1" id="KW-1133">Transmembrane helix</keyword>
<gene>
    <name evidence="2" type="ordered locus">MSMEI_3711</name>
</gene>
<dbReference type="KEGG" id="msg:MSMEI_3711"/>